<dbReference type="Proteomes" id="UP001589838">
    <property type="component" value="Unassembled WGS sequence"/>
</dbReference>
<gene>
    <name evidence="2" type="ORF">ACFFHM_19170</name>
</gene>
<protein>
    <submittedName>
        <fullName evidence="2">ROK family protein</fullName>
    </submittedName>
</protein>
<proteinExistence type="inferred from homology"/>
<sequence length="328" mass="34481">MNNVGDVAIGLDLGGTKILAALISKDGKVINQTESETSKQGQDGIYTTILTTITKLLVIEDINPNRLKGIGVASAGIIDSTQNVIQYAKNLGMKNFPIGSLLEAHFQLPVKLVNDANAAAVAEWIWGAGRKKRNLVYITVSTGVGAGIISNGRLLTGANDCAGEFGHISIMHNGIQCECGNRGCLEKYTSGTAIAKIANERLLAGESSSLGSIKSGDVTSKHLAAAAEEGDVFSINLLKEVGEYLGTGVNNLIHLFNPEVIVFGGGVMNMSRFIVPSIKEAVRTYGISHMAKGVTIETSTLGKKAGVMGASGLFFANDQHDKFMSPSL</sequence>
<evidence type="ECO:0000313" key="3">
    <source>
        <dbReference type="Proteomes" id="UP001589838"/>
    </source>
</evidence>
<dbReference type="InterPro" id="IPR049874">
    <property type="entry name" value="ROK_cs"/>
</dbReference>
<dbReference type="PROSITE" id="PS01125">
    <property type="entry name" value="ROK"/>
    <property type="match status" value="1"/>
</dbReference>
<keyword evidence="3" id="KW-1185">Reference proteome</keyword>
<accession>A0ABV6KKL1</accession>
<evidence type="ECO:0000313" key="2">
    <source>
        <dbReference type="EMBL" id="MFC0472543.1"/>
    </source>
</evidence>
<dbReference type="EMBL" id="JBHLUX010000080">
    <property type="protein sequence ID" value="MFC0472543.1"/>
    <property type="molecule type" value="Genomic_DNA"/>
</dbReference>
<dbReference type="InterPro" id="IPR043129">
    <property type="entry name" value="ATPase_NBD"/>
</dbReference>
<comment type="caution">
    <text evidence="2">The sequence shown here is derived from an EMBL/GenBank/DDBJ whole genome shotgun (WGS) entry which is preliminary data.</text>
</comment>
<comment type="similarity">
    <text evidence="1">Belongs to the ROK (NagC/XylR) family.</text>
</comment>
<dbReference type="SUPFAM" id="SSF53067">
    <property type="entry name" value="Actin-like ATPase domain"/>
    <property type="match status" value="1"/>
</dbReference>
<dbReference type="PANTHER" id="PTHR18964:SF149">
    <property type="entry name" value="BIFUNCTIONAL UDP-N-ACETYLGLUCOSAMINE 2-EPIMERASE_N-ACETYLMANNOSAMINE KINASE"/>
    <property type="match status" value="1"/>
</dbReference>
<dbReference type="RefSeq" id="WP_335963354.1">
    <property type="nucleotide sequence ID" value="NZ_JAXBLX010000048.1"/>
</dbReference>
<name>A0ABV6KKL1_9BACI</name>
<dbReference type="PANTHER" id="PTHR18964">
    <property type="entry name" value="ROK (REPRESSOR, ORF, KINASE) FAMILY"/>
    <property type="match status" value="1"/>
</dbReference>
<evidence type="ECO:0000256" key="1">
    <source>
        <dbReference type="ARBA" id="ARBA00006479"/>
    </source>
</evidence>
<organism evidence="2 3">
    <name type="scientific">Halalkalibacter kiskunsagensis</name>
    <dbReference type="NCBI Taxonomy" id="1548599"/>
    <lineage>
        <taxon>Bacteria</taxon>
        <taxon>Bacillati</taxon>
        <taxon>Bacillota</taxon>
        <taxon>Bacilli</taxon>
        <taxon>Bacillales</taxon>
        <taxon>Bacillaceae</taxon>
        <taxon>Halalkalibacter</taxon>
    </lineage>
</organism>
<dbReference type="Gene3D" id="3.30.420.40">
    <property type="match status" value="2"/>
</dbReference>
<reference evidence="2 3" key="1">
    <citation type="submission" date="2024-09" db="EMBL/GenBank/DDBJ databases">
        <authorList>
            <person name="Sun Q."/>
            <person name="Mori K."/>
        </authorList>
    </citation>
    <scope>NUCLEOTIDE SEQUENCE [LARGE SCALE GENOMIC DNA]</scope>
    <source>
        <strain evidence="2 3">NCAIM B.02610</strain>
    </source>
</reference>
<dbReference type="InterPro" id="IPR000600">
    <property type="entry name" value="ROK"/>
</dbReference>
<dbReference type="Pfam" id="PF00480">
    <property type="entry name" value="ROK"/>
    <property type="match status" value="1"/>
</dbReference>